<dbReference type="Proteomes" id="UP001487740">
    <property type="component" value="Unassembled WGS sequence"/>
</dbReference>
<protein>
    <submittedName>
        <fullName evidence="2">Uncharacterized protein</fullName>
    </submittedName>
</protein>
<reference evidence="2 3" key="1">
    <citation type="submission" date="2023-03" db="EMBL/GenBank/DDBJ databases">
        <title>High-quality genome of Scylla paramamosain provides insights in environmental adaptation.</title>
        <authorList>
            <person name="Zhang L."/>
        </authorList>
    </citation>
    <scope>NUCLEOTIDE SEQUENCE [LARGE SCALE GENOMIC DNA]</scope>
    <source>
        <strain evidence="2">LZ_2023a</strain>
        <tissue evidence="2">Muscle</tissue>
    </source>
</reference>
<evidence type="ECO:0000256" key="1">
    <source>
        <dbReference type="SAM" id="Phobius"/>
    </source>
</evidence>
<accession>A0AAW0SLY2</accession>
<organism evidence="2 3">
    <name type="scientific">Scylla paramamosain</name>
    <name type="common">Mud crab</name>
    <dbReference type="NCBI Taxonomy" id="85552"/>
    <lineage>
        <taxon>Eukaryota</taxon>
        <taxon>Metazoa</taxon>
        <taxon>Ecdysozoa</taxon>
        <taxon>Arthropoda</taxon>
        <taxon>Crustacea</taxon>
        <taxon>Multicrustacea</taxon>
        <taxon>Malacostraca</taxon>
        <taxon>Eumalacostraca</taxon>
        <taxon>Eucarida</taxon>
        <taxon>Decapoda</taxon>
        <taxon>Pleocyemata</taxon>
        <taxon>Brachyura</taxon>
        <taxon>Eubrachyura</taxon>
        <taxon>Portunoidea</taxon>
        <taxon>Portunidae</taxon>
        <taxon>Portuninae</taxon>
        <taxon>Scylla</taxon>
    </lineage>
</organism>
<keyword evidence="3" id="KW-1185">Reference proteome</keyword>
<proteinExistence type="predicted"/>
<comment type="caution">
    <text evidence="2">The sequence shown here is derived from an EMBL/GenBank/DDBJ whole genome shotgun (WGS) entry which is preliminary data.</text>
</comment>
<dbReference type="EMBL" id="JARAKH010000048">
    <property type="protein sequence ID" value="KAK8376363.1"/>
    <property type="molecule type" value="Genomic_DNA"/>
</dbReference>
<gene>
    <name evidence="2" type="ORF">O3P69_009780</name>
</gene>
<sequence length="89" mass="10504">MFLWRLRCAATWRGAALTLLLLSTANFFFSYYTYLNSRLPFQLPSVQSDDCITTRRELARRVMRVQRQVETLQAHHLRRNDDPSQGQQA</sequence>
<dbReference type="AlphaFoldDB" id="A0AAW0SLY2"/>
<evidence type="ECO:0000313" key="2">
    <source>
        <dbReference type="EMBL" id="KAK8376363.1"/>
    </source>
</evidence>
<evidence type="ECO:0000313" key="3">
    <source>
        <dbReference type="Proteomes" id="UP001487740"/>
    </source>
</evidence>
<dbReference type="EMBL" id="JARAKH010000048">
    <property type="protein sequence ID" value="KAK8376364.1"/>
    <property type="molecule type" value="Genomic_DNA"/>
</dbReference>
<feature type="transmembrane region" description="Helical" evidence="1">
    <location>
        <begin position="12"/>
        <end position="34"/>
    </location>
</feature>
<name>A0AAW0SLY2_SCYPA</name>
<keyword evidence="1" id="KW-0812">Transmembrane</keyword>
<keyword evidence="1" id="KW-1133">Transmembrane helix</keyword>
<keyword evidence="1" id="KW-0472">Membrane</keyword>